<name>A0ABX2UFQ3_9LACO</name>
<dbReference type="RefSeq" id="WP_068807428.1">
    <property type="nucleotide sequence ID" value="NZ_LXND01000062.1"/>
</dbReference>
<proteinExistence type="predicted"/>
<evidence type="ECO:0000313" key="2">
    <source>
        <dbReference type="EMBL" id="OAD63604.1"/>
    </source>
</evidence>
<sequence length="215" mass="24415">MNVDVTLVTSPKEASRLAATNKYALLLYNGELQAADKKHELQYNLTFTGVVNQDVIARLHELAAKNYFQQNLINFFPEINWVHVPGKKNIDSLLETGLKDFVKRTVMTEKQKESLISREQEGNRLVLNHISIPHATTSLTSSFRLFAISFDGNRKLERTSVNMILIVLVDKDSEQESNIFGYLYRQLKQQDINLLSQKKDYPTVLKLLGSGSKSG</sequence>
<evidence type="ECO:0000313" key="3">
    <source>
        <dbReference type="Proteomes" id="UP000077280"/>
    </source>
</evidence>
<gene>
    <name evidence="2" type="ORF">A7K95_08655</name>
</gene>
<dbReference type="InterPro" id="IPR016152">
    <property type="entry name" value="PTrfase/Anion_transptr"/>
</dbReference>
<accession>A0ABX2UFQ3</accession>
<dbReference type="EMBL" id="LXND01000062">
    <property type="protein sequence ID" value="OAD63604.1"/>
    <property type="molecule type" value="Genomic_DNA"/>
</dbReference>
<organism evidence="2 3">
    <name type="scientific">Pediococcus parvulus</name>
    <dbReference type="NCBI Taxonomy" id="54062"/>
    <lineage>
        <taxon>Bacteria</taxon>
        <taxon>Bacillati</taxon>
        <taxon>Bacillota</taxon>
        <taxon>Bacilli</taxon>
        <taxon>Lactobacillales</taxon>
        <taxon>Lactobacillaceae</taxon>
        <taxon>Pediococcus</taxon>
    </lineage>
</organism>
<dbReference type="Proteomes" id="UP000077280">
    <property type="component" value="Unassembled WGS sequence"/>
</dbReference>
<feature type="domain" description="PTS EIIA type-2" evidence="1">
    <location>
        <begin position="88"/>
        <end position="208"/>
    </location>
</feature>
<dbReference type="InterPro" id="IPR002178">
    <property type="entry name" value="PTS_EIIA_type-2_dom"/>
</dbReference>
<dbReference type="SUPFAM" id="SSF55804">
    <property type="entry name" value="Phoshotransferase/anion transport protein"/>
    <property type="match status" value="1"/>
</dbReference>
<protein>
    <recommendedName>
        <fullName evidence="1">PTS EIIA type-2 domain-containing protein</fullName>
    </recommendedName>
</protein>
<dbReference type="Pfam" id="PF00359">
    <property type="entry name" value="PTS_EIIA_2"/>
    <property type="match status" value="1"/>
</dbReference>
<dbReference type="Gene3D" id="3.40.930.10">
    <property type="entry name" value="Mannitol-specific EII, Chain A"/>
    <property type="match status" value="1"/>
</dbReference>
<keyword evidence="3" id="KW-1185">Reference proteome</keyword>
<comment type="caution">
    <text evidence="2">The sequence shown here is derived from an EMBL/GenBank/DDBJ whole genome shotgun (WGS) entry which is preliminary data.</text>
</comment>
<reference evidence="2 3" key="1">
    <citation type="submission" date="2016-05" db="EMBL/GenBank/DDBJ databases">
        <title>Draft genome sequence of Pediococcus parvulus 2.6, a probiotic beta-glucan producer strain.</title>
        <authorList>
            <person name="Mohedano M.L."/>
            <person name="Perez-Ramos A."/>
            <person name="Duenas M.T."/>
            <person name="Lamontanara A."/>
            <person name="Orru L."/>
            <person name="Spano G."/>
            <person name="Capozzi V."/>
            <person name="Lopez P."/>
        </authorList>
    </citation>
    <scope>NUCLEOTIDE SEQUENCE [LARGE SCALE GENOMIC DNA]</scope>
    <source>
        <strain evidence="2 3">2.6</strain>
    </source>
</reference>
<evidence type="ECO:0000259" key="1">
    <source>
        <dbReference type="Pfam" id="PF00359"/>
    </source>
</evidence>